<organism evidence="2 3">
    <name type="scientific">Nocardioides bigeumensis</name>
    <dbReference type="NCBI Taxonomy" id="433657"/>
    <lineage>
        <taxon>Bacteria</taxon>
        <taxon>Bacillati</taxon>
        <taxon>Actinomycetota</taxon>
        <taxon>Actinomycetes</taxon>
        <taxon>Propionibacteriales</taxon>
        <taxon>Nocardioidaceae</taxon>
        <taxon>Nocardioides</taxon>
    </lineage>
</organism>
<evidence type="ECO:0000256" key="1">
    <source>
        <dbReference type="SAM" id="MobiDB-lite"/>
    </source>
</evidence>
<reference evidence="2 3" key="1">
    <citation type="journal article" date="2019" name="Int. J. Syst. Evol. Microbiol.">
        <title>The Global Catalogue of Microorganisms (GCM) 10K type strain sequencing project: providing services to taxonomists for standard genome sequencing and annotation.</title>
        <authorList>
            <consortium name="The Broad Institute Genomics Platform"/>
            <consortium name="The Broad Institute Genome Sequencing Center for Infectious Disease"/>
            <person name="Wu L."/>
            <person name="Ma J."/>
        </authorList>
    </citation>
    <scope>NUCLEOTIDE SEQUENCE [LARGE SCALE GENOMIC DNA]</scope>
    <source>
        <strain evidence="2 3">JCM 16021</strain>
    </source>
</reference>
<sequence length="62" mass="6692">MAGAIEAARRIGVPLMFLEGSLDYYGKRGFESATARGFRPPSVRTPDPPPACATPTSPRSRR</sequence>
<proteinExistence type="predicted"/>
<comment type="caution">
    <text evidence="2">The sequence shown here is derived from an EMBL/GenBank/DDBJ whole genome shotgun (WGS) entry which is preliminary data.</text>
</comment>
<dbReference type="EMBL" id="BAAAQQ010000002">
    <property type="protein sequence ID" value="GAA2118239.1"/>
    <property type="molecule type" value="Genomic_DNA"/>
</dbReference>
<gene>
    <name evidence="2" type="ORF">GCM10009843_09960</name>
</gene>
<dbReference type="Proteomes" id="UP001500575">
    <property type="component" value="Unassembled WGS sequence"/>
</dbReference>
<keyword evidence="3" id="KW-1185">Reference proteome</keyword>
<dbReference type="Gene3D" id="3.40.630.30">
    <property type="match status" value="1"/>
</dbReference>
<feature type="compositionally biased region" description="Low complexity" evidence="1">
    <location>
        <begin position="53"/>
        <end position="62"/>
    </location>
</feature>
<accession>A0ABN2XV35</accession>
<protein>
    <submittedName>
        <fullName evidence="2">Uncharacterized protein</fullName>
    </submittedName>
</protein>
<evidence type="ECO:0000313" key="3">
    <source>
        <dbReference type="Proteomes" id="UP001500575"/>
    </source>
</evidence>
<feature type="region of interest" description="Disordered" evidence="1">
    <location>
        <begin position="33"/>
        <end position="62"/>
    </location>
</feature>
<name>A0ABN2XV35_9ACTN</name>
<evidence type="ECO:0000313" key="2">
    <source>
        <dbReference type="EMBL" id="GAA2118239.1"/>
    </source>
</evidence>